<organism evidence="3 4">
    <name type="scientific">Habropoda laboriosa</name>
    <dbReference type="NCBI Taxonomy" id="597456"/>
    <lineage>
        <taxon>Eukaryota</taxon>
        <taxon>Metazoa</taxon>
        <taxon>Ecdysozoa</taxon>
        <taxon>Arthropoda</taxon>
        <taxon>Hexapoda</taxon>
        <taxon>Insecta</taxon>
        <taxon>Pterygota</taxon>
        <taxon>Neoptera</taxon>
        <taxon>Endopterygota</taxon>
        <taxon>Hymenoptera</taxon>
        <taxon>Apocrita</taxon>
        <taxon>Aculeata</taxon>
        <taxon>Apoidea</taxon>
        <taxon>Anthophila</taxon>
        <taxon>Apidae</taxon>
        <taxon>Habropoda</taxon>
    </lineage>
</organism>
<feature type="compositionally biased region" description="Polar residues" evidence="2">
    <location>
        <begin position="173"/>
        <end position="192"/>
    </location>
</feature>
<evidence type="ECO:0000256" key="1">
    <source>
        <dbReference type="SAM" id="Coils"/>
    </source>
</evidence>
<keyword evidence="4" id="KW-1185">Reference proteome</keyword>
<dbReference type="EMBL" id="KQ414617">
    <property type="protein sequence ID" value="KOC68359.1"/>
    <property type="molecule type" value="Genomic_DNA"/>
</dbReference>
<feature type="non-terminal residue" evidence="3">
    <location>
        <position position="1"/>
    </location>
</feature>
<feature type="region of interest" description="Disordered" evidence="2">
    <location>
        <begin position="168"/>
        <end position="197"/>
    </location>
</feature>
<evidence type="ECO:0000313" key="4">
    <source>
        <dbReference type="Proteomes" id="UP000053825"/>
    </source>
</evidence>
<keyword evidence="1" id="KW-0175">Coiled coil</keyword>
<dbReference type="OrthoDB" id="7588182at2759"/>
<reference evidence="3 4" key="1">
    <citation type="submission" date="2015-07" db="EMBL/GenBank/DDBJ databases">
        <title>The genome of Habropoda laboriosa.</title>
        <authorList>
            <person name="Pan H."/>
            <person name="Kapheim K."/>
        </authorList>
    </citation>
    <scope>NUCLEOTIDE SEQUENCE [LARGE SCALE GENOMIC DNA]</scope>
    <source>
        <strain evidence="3">0110345459</strain>
    </source>
</reference>
<feature type="coiled-coil region" evidence="1">
    <location>
        <begin position="57"/>
        <end position="84"/>
    </location>
</feature>
<evidence type="ECO:0000256" key="2">
    <source>
        <dbReference type="SAM" id="MobiDB-lite"/>
    </source>
</evidence>
<dbReference type="Proteomes" id="UP000053825">
    <property type="component" value="Unassembled WGS sequence"/>
</dbReference>
<evidence type="ECO:0000313" key="3">
    <source>
        <dbReference type="EMBL" id="KOC68359.1"/>
    </source>
</evidence>
<protein>
    <submittedName>
        <fullName evidence="3">Uncharacterized protein</fullName>
    </submittedName>
</protein>
<proteinExistence type="predicted"/>
<name>A0A0L7RC01_9HYME</name>
<accession>A0A0L7RC01</accession>
<gene>
    <name evidence="3" type="ORF">WH47_03517</name>
</gene>
<dbReference type="AlphaFoldDB" id="A0A0L7RC01"/>
<sequence length="335" mass="38016">ESKKGCCAHTFPTTSNSIGNQPQDSRYQTAIRSPTETCNVRKCKYAKSQAHHEFCSTQRLLDKIQYLKKNIQDLETSQRQFRERGTEKKDVPSQTIDCRLPDLSNVRGIVNNCITEMTKLKEFLDDENCWWKMFKKREFNCCEQKLPHLHGFLDGTMVTLKMLEETLEPGRNPATSTPTKSNSLTYFGSNKPSDQKKKYGEQYTDNIENYPKRFVDSAISPGQSIEFAKKTMDESCQDRCPMSCAIGKHSTPIPGTSKPPDLEKSVKISEIPSISEALNLDSFATISKHEWMSRSSVDLRQGTRPSYTFSGENMARKHIIAADIGTSMDLQPVEL</sequence>